<dbReference type="RefSeq" id="WP_380715059.1">
    <property type="nucleotide sequence ID" value="NZ_JBHSGI010000002.1"/>
</dbReference>
<organism evidence="1 2">
    <name type="scientific">Seohaeicola nanhaiensis</name>
    <dbReference type="NCBI Taxonomy" id="1387282"/>
    <lineage>
        <taxon>Bacteria</taxon>
        <taxon>Pseudomonadati</taxon>
        <taxon>Pseudomonadota</taxon>
        <taxon>Alphaproteobacteria</taxon>
        <taxon>Rhodobacterales</taxon>
        <taxon>Roseobacteraceae</taxon>
        <taxon>Seohaeicola</taxon>
    </lineage>
</organism>
<gene>
    <name evidence="1" type="ORF">ACFO5X_01045</name>
</gene>
<protein>
    <submittedName>
        <fullName evidence="1">Uncharacterized protein</fullName>
    </submittedName>
</protein>
<dbReference type="Proteomes" id="UP001595973">
    <property type="component" value="Unassembled WGS sequence"/>
</dbReference>
<dbReference type="EMBL" id="JBHSGI010000002">
    <property type="protein sequence ID" value="MFC4667125.1"/>
    <property type="molecule type" value="Genomic_DNA"/>
</dbReference>
<comment type="caution">
    <text evidence="1">The sequence shown here is derived from an EMBL/GenBank/DDBJ whole genome shotgun (WGS) entry which is preliminary data.</text>
</comment>
<reference evidence="2" key="1">
    <citation type="journal article" date="2019" name="Int. J. Syst. Evol. Microbiol.">
        <title>The Global Catalogue of Microorganisms (GCM) 10K type strain sequencing project: providing services to taxonomists for standard genome sequencing and annotation.</title>
        <authorList>
            <consortium name="The Broad Institute Genomics Platform"/>
            <consortium name="The Broad Institute Genome Sequencing Center for Infectious Disease"/>
            <person name="Wu L."/>
            <person name="Ma J."/>
        </authorList>
    </citation>
    <scope>NUCLEOTIDE SEQUENCE [LARGE SCALE GENOMIC DNA]</scope>
    <source>
        <strain evidence="2">CGMCC 4.7283</strain>
    </source>
</reference>
<proteinExistence type="predicted"/>
<accession>A0ABV9KAB9</accession>
<sequence length="81" mass="8952">MQNHLNAVKQARINAQGIVFESAKVGYPMWAARDGVIWYLKNLARLPVPDDILAFASEGQVSDEDVTDWDAPNGGLELVRV</sequence>
<evidence type="ECO:0000313" key="2">
    <source>
        <dbReference type="Proteomes" id="UP001595973"/>
    </source>
</evidence>
<name>A0ABV9KAB9_9RHOB</name>
<evidence type="ECO:0000313" key="1">
    <source>
        <dbReference type="EMBL" id="MFC4667125.1"/>
    </source>
</evidence>
<keyword evidence="2" id="KW-1185">Reference proteome</keyword>